<feature type="compositionally biased region" description="Basic residues" evidence="4">
    <location>
        <begin position="1"/>
        <end position="12"/>
    </location>
</feature>
<feature type="repeat" description="PPR" evidence="3">
    <location>
        <begin position="126"/>
        <end position="160"/>
    </location>
</feature>
<dbReference type="GO" id="GO:0003723">
    <property type="term" value="F:RNA binding"/>
    <property type="evidence" value="ECO:0007669"/>
    <property type="project" value="InterPro"/>
</dbReference>
<dbReference type="Pfam" id="PF20431">
    <property type="entry name" value="E_motif"/>
    <property type="match status" value="1"/>
</dbReference>
<evidence type="ECO:0000313" key="7">
    <source>
        <dbReference type="Proteomes" id="UP001345219"/>
    </source>
</evidence>
<dbReference type="EMBL" id="JAXIOK010000009">
    <property type="protein sequence ID" value="KAK4761722.1"/>
    <property type="molecule type" value="Genomic_DNA"/>
</dbReference>
<dbReference type="AlphaFoldDB" id="A0AAN7KD72"/>
<proteinExistence type="inferred from homology"/>
<dbReference type="PANTHER" id="PTHR47926">
    <property type="entry name" value="PENTATRICOPEPTIDE REPEAT-CONTAINING PROTEIN"/>
    <property type="match status" value="1"/>
</dbReference>
<dbReference type="InterPro" id="IPR046848">
    <property type="entry name" value="E_motif"/>
</dbReference>
<dbReference type="InterPro" id="IPR032867">
    <property type="entry name" value="DYW_dom"/>
</dbReference>
<comment type="caution">
    <text evidence="6">The sequence shown here is derived from an EMBL/GenBank/DDBJ whole genome shotgun (WGS) entry which is preliminary data.</text>
</comment>
<dbReference type="SUPFAM" id="SSF48452">
    <property type="entry name" value="TPR-like"/>
    <property type="match status" value="1"/>
</dbReference>
<dbReference type="Gene3D" id="1.25.40.10">
    <property type="entry name" value="Tetratricopeptide repeat domain"/>
    <property type="match status" value="7"/>
</dbReference>
<feature type="repeat" description="PPR" evidence="3">
    <location>
        <begin position="733"/>
        <end position="767"/>
    </location>
</feature>
<evidence type="ECO:0000256" key="4">
    <source>
        <dbReference type="SAM" id="MobiDB-lite"/>
    </source>
</evidence>
<accession>A0AAN7KD72</accession>
<organism evidence="6 7">
    <name type="scientific">Trapa incisa</name>
    <dbReference type="NCBI Taxonomy" id="236973"/>
    <lineage>
        <taxon>Eukaryota</taxon>
        <taxon>Viridiplantae</taxon>
        <taxon>Streptophyta</taxon>
        <taxon>Embryophyta</taxon>
        <taxon>Tracheophyta</taxon>
        <taxon>Spermatophyta</taxon>
        <taxon>Magnoliopsida</taxon>
        <taxon>eudicotyledons</taxon>
        <taxon>Gunneridae</taxon>
        <taxon>Pentapetalae</taxon>
        <taxon>rosids</taxon>
        <taxon>malvids</taxon>
        <taxon>Myrtales</taxon>
        <taxon>Lythraceae</taxon>
        <taxon>Trapa</taxon>
    </lineage>
</organism>
<dbReference type="InterPro" id="IPR046960">
    <property type="entry name" value="PPR_At4g14850-like_plant"/>
</dbReference>
<dbReference type="FunFam" id="1.25.40.10:FF:000436">
    <property type="entry name" value="Pentatricopeptide repeat-containing protein At5g39350 family"/>
    <property type="match status" value="1"/>
</dbReference>
<name>A0AAN7KD72_9MYRT</name>
<gene>
    <name evidence="6" type="ORF">SAY87_029606</name>
</gene>
<keyword evidence="7" id="KW-1185">Reference proteome</keyword>
<dbReference type="GO" id="GO:0009451">
    <property type="term" value="P:RNA modification"/>
    <property type="evidence" value="ECO:0007669"/>
    <property type="project" value="InterPro"/>
</dbReference>
<feature type="repeat" description="PPR" evidence="3">
    <location>
        <begin position="91"/>
        <end position="125"/>
    </location>
</feature>
<evidence type="ECO:0000259" key="5">
    <source>
        <dbReference type="Pfam" id="PF14432"/>
    </source>
</evidence>
<dbReference type="FunFam" id="1.25.40.10:FF:000031">
    <property type="entry name" value="Pentatricopeptide repeat-containing protein mitochondrial"/>
    <property type="match status" value="1"/>
</dbReference>
<protein>
    <recommendedName>
        <fullName evidence="5">DYW domain-containing protein</fullName>
    </recommendedName>
</protein>
<feature type="repeat" description="PPR" evidence="3">
    <location>
        <begin position="493"/>
        <end position="527"/>
    </location>
</feature>
<feature type="repeat" description="PPR" evidence="3">
    <location>
        <begin position="192"/>
        <end position="226"/>
    </location>
</feature>
<feature type="repeat" description="PPR" evidence="3">
    <location>
        <begin position="698"/>
        <end position="732"/>
    </location>
</feature>
<dbReference type="FunFam" id="1.25.40.10:FF:000073">
    <property type="entry name" value="Pentatricopeptide repeat-containing protein chloroplastic"/>
    <property type="match status" value="1"/>
</dbReference>
<dbReference type="GO" id="GO:0008270">
    <property type="term" value="F:zinc ion binding"/>
    <property type="evidence" value="ECO:0007669"/>
    <property type="project" value="InterPro"/>
</dbReference>
<feature type="repeat" description="PPR" evidence="3">
    <location>
        <begin position="161"/>
        <end position="191"/>
    </location>
</feature>
<keyword evidence="2" id="KW-0677">Repeat</keyword>
<reference evidence="6 7" key="1">
    <citation type="journal article" date="2023" name="Hortic Res">
        <title>Pangenome of water caltrop reveals structural variations and asymmetric subgenome divergence after allopolyploidization.</title>
        <authorList>
            <person name="Zhang X."/>
            <person name="Chen Y."/>
            <person name="Wang L."/>
            <person name="Yuan Y."/>
            <person name="Fang M."/>
            <person name="Shi L."/>
            <person name="Lu R."/>
            <person name="Comes H.P."/>
            <person name="Ma Y."/>
            <person name="Chen Y."/>
            <person name="Huang G."/>
            <person name="Zhou Y."/>
            <person name="Zheng Z."/>
            <person name="Qiu Y."/>
        </authorList>
    </citation>
    <scope>NUCLEOTIDE SEQUENCE [LARGE SCALE GENOMIC DNA]</scope>
    <source>
        <tissue evidence="6">Roots</tissue>
    </source>
</reference>
<sequence>MLRYPSTRRRPLHLGQSPTAASSFSTSLSPYSFPPLSQCKDLCSVFRLHAHLIVSGCSQDRASLTHLINTYSLHQRCDLSFSVFSSSRNPAVILWNSMIRAYTRSNLHEKSLSLYQSMLREGLEPDKFTFTFVLKACTGARNLQEGLLVHKEVARRGFESDVFIGAGLVHMYCKAGKFNIARQLFDRMPQRDSGVWNAMIAGASQGSDPSEALRLFRSMQLTGVVPNFVSLLNLFPAISRLGDVNSCRCIHGYVTRIDFGKEISNGLIDTYSKCGDVGSARRVFDLILGHDIVSFATMMSSYSYNGLFSEVLALYETMKMANIGMNKVTIVSASLAVGESGDLEMGKEIYQSAVEQGFNSDVAVATSLMTMYAKCGEIDIAEKLFEELVERDLVAWSALIAAFVQSGYPEKALIRFQDMQRENVKPNRITLIGILPACAELSLLAHGQSIHCYLLKGDMDGETTTGTALVSMYSKCRKFNHAITIFSRTSCKDVATWNALINGFTQNGDSFSAIKMFQELWATGVCPDERTLVGLIPAVALSNNQTHGTCVHCLTIKSGFESDCHIRNALIDMYFKYESLPSALCLFNGSEANFTKNVVSWNVMIAGYFQNGDAKESLWAFHEMRVENVQPNAISFASILPAVAHLASVREGMGLHACVTKLGLELVVKVGNSLIDMYAKCGRIDFSEKFFHAMEHKDTISWNAMLAGYAIHGRGNQAISLLKLMQESHVEIDSLSYVSVLSACRHAGLIEEGREIFHSMHESRIKPNSEHYACMVDLVGRAGLFDEALQLIREMPLRPDAGVWGALLGACRMHSNVKLGEYALNHLVELEPANPAHYVVLSSIYARSGRWVDAGKARLKVSETGLMKTPGCSWVEVKGKVHAFMVNDPSHPQIESMQLLWNDLLEKMGKFGYVPDRSCVLQNVEEEDKEQFLYGHSERLAITFAILNTEHGSTLQIVKNLRVCVDCHTVMKLIAKITGRTIIVRDANRFHHFKGGICSCGDYW</sequence>
<feature type="region of interest" description="Disordered" evidence="4">
    <location>
        <begin position="1"/>
        <end position="25"/>
    </location>
</feature>
<comment type="similarity">
    <text evidence="1">Belongs to the PPR family. PCMP-H subfamily.</text>
</comment>
<dbReference type="PANTHER" id="PTHR47926:SF452">
    <property type="entry name" value="PENTATRICOPEPTIDE REPEAT-CONTAINING PROTEIN"/>
    <property type="match status" value="1"/>
</dbReference>
<feature type="domain" description="DYW" evidence="5">
    <location>
        <begin position="912"/>
        <end position="1004"/>
    </location>
</feature>
<dbReference type="Proteomes" id="UP001345219">
    <property type="component" value="Chromosome 23"/>
</dbReference>
<evidence type="ECO:0000256" key="1">
    <source>
        <dbReference type="ARBA" id="ARBA00006643"/>
    </source>
</evidence>
<dbReference type="InterPro" id="IPR011990">
    <property type="entry name" value="TPR-like_helical_dom_sf"/>
</dbReference>
<dbReference type="Pfam" id="PF13041">
    <property type="entry name" value="PPR_2"/>
    <property type="match status" value="4"/>
</dbReference>
<dbReference type="PROSITE" id="PS51375">
    <property type="entry name" value="PPR"/>
    <property type="match status" value="11"/>
</dbReference>
<dbReference type="FunFam" id="1.25.40.10:FF:000366">
    <property type="entry name" value="Pentatricopeptide (PPR) repeat-containing protein"/>
    <property type="match status" value="1"/>
</dbReference>
<evidence type="ECO:0000313" key="6">
    <source>
        <dbReference type="EMBL" id="KAK4761722.1"/>
    </source>
</evidence>
<feature type="repeat" description="PPR" evidence="3">
    <location>
        <begin position="361"/>
        <end position="391"/>
    </location>
</feature>
<dbReference type="Pfam" id="PF01535">
    <property type="entry name" value="PPR"/>
    <property type="match status" value="6"/>
</dbReference>
<evidence type="ECO:0000256" key="3">
    <source>
        <dbReference type="PROSITE-ProRule" id="PRU00708"/>
    </source>
</evidence>
<dbReference type="NCBIfam" id="TIGR00756">
    <property type="entry name" value="PPR"/>
    <property type="match status" value="7"/>
</dbReference>
<feature type="repeat" description="PPR" evidence="3">
    <location>
        <begin position="597"/>
        <end position="631"/>
    </location>
</feature>
<dbReference type="FunFam" id="1.25.40.10:FF:000344">
    <property type="entry name" value="Pentatricopeptide repeat-containing protein"/>
    <property type="match status" value="1"/>
</dbReference>
<dbReference type="Pfam" id="PF14432">
    <property type="entry name" value="DYW_deaminase"/>
    <property type="match status" value="1"/>
</dbReference>
<feature type="repeat" description="PPR" evidence="3">
    <location>
        <begin position="291"/>
        <end position="325"/>
    </location>
</feature>
<dbReference type="InterPro" id="IPR002885">
    <property type="entry name" value="PPR_rpt"/>
</dbReference>
<evidence type="ECO:0000256" key="2">
    <source>
        <dbReference type="ARBA" id="ARBA00022737"/>
    </source>
</evidence>
<feature type="repeat" description="PPR" evidence="3">
    <location>
        <begin position="392"/>
        <end position="426"/>
    </location>
</feature>